<feature type="transmembrane region" description="Helical" evidence="6">
    <location>
        <begin position="327"/>
        <end position="347"/>
    </location>
</feature>
<feature type="transmembrane region" description="Helical" evidence="6">
    <location>
        <begin position="78"/>
        <end position="104"/>
    </location>
</feature>
<dbReference type="GO" id="GO:0022857">
    <property type="term" value="F:transmembrane transporter activity"/>
    <property type="evidence" value="ECO:0007669"/>
    <property type="project" value="InterPro"/>
</dbReference>
<feature type="transmembrane region" description="Helical" evidence="6">
    <location>
        <begin position="166"/>
        <end position="185"/>
    </location>
</feature>
<feature type="transmembrane region" description="Helical" evidence="6">
    <location>
        <begin position="12"/>
        <end position="34"/>
    </location>
</feature>
<dbReference type="AlphaFoldDB" id="A0A4V0P1T9"/>
<keyword evidence="4 6" id="KW-1133">Transmembrane helix</keyword>
<dbReference type="Gene3D" id="1.20.1250.20">
    <property type="entry name" value="MFS general substrate transporter like domains"/>
    <property type="match status" value="1"/>
</dbReference>
<dbReference type="CDD" id="cd17321">
    <property type="entry name" value="MFS_MMR_MDR_like"/>
    <property type="match status" value="1"/>
</dbReference>
<evidence type="ECO:0000313" key="9">
    <source>
        <dbReference type="Proteomes" id="UP000509448"/>
    </source>
</evidence>
<keyword evidence="5 6" id="KW-0472">Membrane</keyword>
<feature type="transmembrane region" description="Helical" evidence="6">
    <location>
        <begin position="297"/>
        <end position="320"/>
    </location>
</feature>
<evidence type="ECO:0000259" key="7">
    <source>
        <dbReference type="PROSITE" id="PS50850"/>
    </source>
</evidence>
<evidence type="ECO:0000256" key="2">
    <source>
        <dbReference type="ARBA" id="ARBA00022448"/>
    </source>
</evidence>
<dbReference type="PROSITE" id="PS50850">
    <property type="entry name" value="MFS"/>
    <property type="match status" value="1"/>
</dbReference>
<dbReference type="SUPFAM" id="SSF103473">
    <property type="entry name" value="MFS general substrate transporter"/>
    <property type="match status" value="1"/>
</dbReference>
<organism evidence="8 9">
    <name type="scientific">Conexivisphaera calida</name>
    <dbReference type="NCBI Taxonomy" id="1874277"/>
    <lineage>
        <taxon>Archaea</taxon>
        <taxon>Nitrososphaerota</taxon>
        <taxon>Conexivisphaeria</taxon>
        <taxon>Conexivisphaerales</taxon>
        <taxon>Conexivisphaeraceae</taxon>
        <taxon>Conexivisphaera</taxon>
    </lineage>
</organism>
<feature type="transmembrane region" description="Helical" evidence="6">
    <location>
        <begin position="46"/>
        <end position="66"/>
    </location>
</feature>
<feature type="transmembrane region" description="Helical" evidence="6">
    <location>
        <begin position="406"/>
        <end position="430"/>
    </location>
</feature>
<dbReference type="EMBL" id="AP018732">
    <property type="protein sequence ID" value="BBE42880.1"/>
    <property type="molecule type" value="Genomic_DNA"/>
</dbReference>
<gene>
    <name evidence="8" type="ORF">NAS2_1500</name>
</gene>
<feature type="transmembrane region" description="Helical" evidence="6">
    <location>
        <begin position="266"/>
        <end position="291"/>
    </location>
</feature>
<keyword evidence="2" id="KW-0813">Transport</keyword>
<dbReference type="Pfam" id="PF07690">
    <property type="entry name" value="MFS_1"/>
    <property type="match status" value="1"/>
</dbReference>
<dbReference type="PANTHER" id="PTHR42718:SF9">
    <property type="entry name" value="MAJOR FACILITATOR SUPERFAMILY MULTIDRUG TRANSPORTER MFSC"/>
    <property type="match status" value="1"/>
</dbReference>
<dbReference type="PANTHER" id="PTHR42718">
    <property type="entry name" value="MAJOR FACILITATOR SUPERFAMILY MULTIDRUG TRANSPORTER MFSC"/>
    <property type="match status" value="1"/>
</dbReference>
<comment type="subcellular location">
    <subcellularLocation>
        <location evidence="1">Membrane</location>
        <topology evidence="1">Multi-pass membrane protein</topology>
    </subcellularLocation>
</comment>
<dbReference type="GO" id="GO:0016020">
    <property type="term" value="C:membrane"/>
    <property type="evidence" value="ECO:0007669"/>
    <property type="project" value="UniProtKB-SubCell"/>
</dbReference>
<dbReference type="InterPro" id="IPR036259">
    <property type="entry name" value="MFS_trans_sf"/>
</dbReference>
<feature type="transmembrane region" description="Helical" evidence="6">
    <location>
        <begin position="353"/>
        <end position="374"/>
    </location>
</feature>
<keyword evidence="3 6" id="KW-0812">Transmembrane</keyword>
<proteinExistence type="predicted"/>
<sequence length="486" mass="51821">MARRMEYKWRVWSVTMVGSLMSALDSTIVVLAILPIAEDLHTDYITMVWVVVAYLLVNTALVLSLGRMGDIYGRKRMYNAGFVVFIIGSALSGLAPSGILLVVFRGIQGIGAALLTANSFALISQAFPPQERGRAFGMNSIVWGAGSVLGIVLGGLIITYTTWRAIFLINVPIGIFGTLWAYKAIKPDARAGGGESFDLVGAGTFTAALLSLLLAFTWGLLYSWSDQYVYAFLAASAALFASFVAWEAKFSADPIVDVSLFRNRVFSFSVGVAMLQSLALFAVNFLLMFYFEGIAGVPILTAAYLLLPMSVMSMIVGPYAGRLSDRVGARVIATVGLIVQALALYMLSRISPATPLLSVAALEAIYGVGGGMFWPANTSAIMSASPSRSYGVASGVMNMLRNTGMVLSFIIALSAATSVLPAHVVYELFIGTLSGRLPEAMALAYLRGQAFAFTISTALLIASAAMSLVRGKHDLQAQTHGRSTSY</sequence>
<protein>
    <submittedName>
        <fullName evidence="8">Multidrug resistance protein</fullName>
    </submittedName>
</protein>
<evidence type="ECO:0000256" key="3">
    <source>
        <dbReference type="ARBA" id="ARBA00022692"/>
    </source>
</evidence>
<evidence type="ECO:0000256" key="5">
    <source>
        <dbReference type="ARBA" id="ARBA00023136"/>
    </source>
</evidence>
<evidence type="ECO:0000256" key="6">
    <source>
        <dbReference type="SAM" id="Phobius"/>
    </source>
</evidence>
<dbReference type="Gene3D" id="1.20.1720.10">
    <property type="entry name" value="Multidrug resistance protein D"/>
    <property type="match status" value="1"/>
</dbReference>
<evidence type="ECO:0000256" key="1">
    <source>
        <dbReference type="ARBA" id="ARBA00004141"/>
    </source>
</evidence>
<dbReference type="InterPro" id="IPR020846">
    <property type="entry name" value="MFS_dom"/>
</dbReference>
<evidence type="ECO:0000313" key="8">
    <source>
        <dbReference type="EMBL" id="BBE42880.1"/>
    </source>
</evidence>
<feature type="domain" description="Major facilitator superfamily (MFS) profile" evidence="7">
    <location>
        <begin position="11"/>
        <end position="475"/>
    </location>
</feature>
<reference evidence="8 9" key="1">
    <citation type="journal article" date="2019" name="ISME J.">
        <title>Isolation and characterization of a thermophilic sulfur- and iron-reducing thaumarchaeote from a terrestrial acidic hot spring.</title>
        <authorList>
            <person name="Kato S."/>
            <person name="Itoh T."/>
            <person name="Yuki M."/>
            <person name="Nagamori M."/>
            <person name="Ohnishi M."/>
            <person name="Uematsu K."/>
            <person name="Suzuki K."/>
            <person name="Takashina T."/>
            <person name="Ohkuma M."/>
        </authorList>
    </citation>
    <scope>NUCLEOTIDE SEQUENCE [LARGE SCALE GENOMIC DNA]</scope>
    <source>
        <strain evidence="8 9">NAS-02</strain>
    </source>
</reference>
<dbReference type="InterPro" id="IPR011701">
    <property type="entry name" value="MFS"/>
</dbReference>
<dbReference type="KEGG" id="ccai:NAS2_1500"/>
<accession>A0A4V0P1T9</accession>
<feature type="transmembrane region" description="Helical" evidence="6">
    <location>
        <begin position="227"/>
        <end position="246"/>
    </location>
</feature>
<feature type="transmembrane region" description="Helical" evidence="6">
    <location>
        <begin position="450"/>
        <end position="469"/>
    </location>
</feature>
<evidence type="ECO:0000256" key="4">
    <source>
        <dbReference type="ARBA" id="ARBA00022989"/>
    </source>
</evidence>
<dbReference type="Proteomes" id="UP000509448">
    <property type="component" value="Chromosome"/>
</dbReference>
<feature type="transmembrane region" description="Helical" evidence="6">
    <location>
        <begin position="197"/>
        <end position="221"/>
    </location>
</feature>
<name>A0A4V0P1T9_9ARCH</name>
<keyword evidence="9" id="KW-1185">Reference proteome</keyword>
<feature type="transmembrane region" description="Helical" evidence="6">
    <location>
        <begin position="140"/>
        <end position="160"/>
    </location>
</feature>